<organism evidence="4 6">
    <name type="scientific">Parambassis ranga</name>
    <name type="common">Indian glassy fish</name>
    <dbReference type="NCBI Taxonomy" id="210632"/>
    <lineage>
        <taxon>Eukaryota</taxon>
        <taxon>Metazoa</taxon>
        <taxon>Chordata</taxon>
        <taxon>Craniata</taxon>
        <taxon>Vertebrata</taxon>
        <taxon>Euteleostomi</taxon>
        <taxon>Actinopterygii</taxon>
        <taxon>Neopterygii</taxon>
        <taxon>Teleostei</taxon>
        <taxon>Neoteleostei</taxon>
        <taxon>Acanthomorphata</taxon>
        <taxon>Ovalentaria</taxon>
        <taxon>Ambassidae</taxon>
        <taxon>Parambassis</taxon>
    </lineage>
</organism>
<reference evidence="5 6" key="1">
    <citation type="submission" date="2025-04" db="UniProtKB">
        <authorList>
            <consortium name="RefSeq"/>
        </authorList>
    </citation>
    <scope>IDENTIFICATION</scope>
</reference>
<dbReference type="RefSeq" id="XP_028268575.1">
    <property type="nucleotide sequence ID" value="XM_028412774.1"/>
</dbReference>
<dbReference type="Gene3D" id="3.50.50.60">
    <property type="entry name" value="FAD/NAD(P)-binding domain"/>
    <property type="match status" value="1"/>
</dbReference>
<dbReference type="AlphaFoldDB" id="A0A6P7IT66"/>
<evidence type="ECO:0000313" key="4">
    <source>
        <dbReference type="Proteomes" id="UP000515145"/>
    </source>
</evidence>
<dbReference type="InterPro" id="IPR050982">
    <property type="entry name" value="Auxin_biosynth/cation_transpt"/>
</dbReference>
<feature type="chain" id="PRO_5044651244" evidence="3">
    <location>
        <begin position="20"/>
        <end position="684"/>
    </location>
</feature>
<dbReference type="PANTHER" id="PTHR43539:SF23">
    <property type="entry name" value="FAD-DEPENDENT OXIDOREDUCTASE DOMAIN-CONTAINING PROTEIN 2"/>
    <property type="match status" value="1"/>
</dbReference>
<proteinExistence type="predicted"/>
<dbReference type="Proteomes" id="UP000515145">
    <property type="component" value="Chromosome 8"/>
</dbReference>
<dbReference type="PANTHER" id="PTHR43539">
    <property type="entry name" value="FLAVIN-BINDING MONOOXYGENASE-LIKE PROTEIN (AFU_ORTHOLOGUE AFUA_4G09220)"/>
    <property type="match status" value="1"/>
</dbReference>
<dbReference type="GO" id="GO:0005788">
    <property type="term" value="C:endoplasmic reticulum lumen"/>
    <property type="evidence" value="ECO:0007669"/>
    <property type="project" value="TreeGrafter"/>
</dbReference>
<keyword evidence="4" id="KW-1185">Reference proteome</keyword>
<feature type="signal peptide" evidence="3">
    <location>
        <begin position="1"/>
        <end position="19"/>
    </location>
</feature>
<keyword evidence="1" id="KW-0560">Oxidoreductase</keyword>
<dbReference type="CTD" id="80020"/>
<dbReference type="SUPFAM" id="SSF51905">
    <property type="entry name" value="FAD/NAD(P)-binding domain"/>
    <property type="match status" value="1"/>
</dbReference>
<protein>
    <submittedName>
        <fullName evidence="5 6">FAD-dependent oxidoreductase domain-containing protein 2</fullName>
    </submittedName>
</protein>
<feature type="region of interest" description="Disordered" evidence="2">
    <location>
        <begin position="638"/>
        <end position="670"/>
    </location>
</feature>
<evidence type="ECO:0000256" key="3">
    <source>
        <dbReference type="SAM" id="SignalP"/>
    </source>
</evidence>
<evidence type="ECO:0000256" key="1">
    <source>
        <dbReference type="ARBA" id="ARBA00023002"/>
    </source>
</evidence>
<dbReference type="GO" id="GO:0004497">
    <property type="term" value="F:monooxygenase activity"/>
    <property type="evidence" value="ECO:0007669"/>
    <property type="project" value="TreeGrafter"/>
</dbReference>
<dbReference type="InterPro" id="IPR036188">
    <property type="entry name" value="FAD/NAD-bd_sf"/>
</dbReference>
<dbReference type="GO" id="GO:0036503">
    <property type="term" value="P:ERAD pathway"/>
    <property type="evidence" value="ECO:0007669"/>
    <property type="project" value="TreeGrafter"/>
</dbReference>
<sequence>MDPSLPCFLLYTLIGFAVSSFDNHHYNGTGHHDYCVLGAGPAGLQMGYFLSKAKRDYIILERNAGPGSFFNKYPRHRKLISINKIHTGRQNREFNLRHDWNSLLSDKPDLLFHRVSSEFYPPADAFPLYLSMFVKELGLKVQYGVDIGRTRAVQSANGRSYILTDQHMSEYTCSVLLVATGLWVPQKVEFVGSDLAEGYESISTNPEDYKDQAVLILGKGNSAFETAQSILGRASRVHMLSSSPVRLAWQTHYVGDLRAVNNELIDTYQLKSLDGLVEASLDKIVIAERQEEGRRRPGGKKKEKRRQFYLTLKKYLQNRASRNSSDVTGEELPGHHIDNFPTRKPYDRVIRCLGFRFNFSIFDSSACPPNSENAKGRLPGVTAWYEGKNTPGLFVLGTAAHSRDYRSSAGGFIHGFRYTVRAVHRVLEHRYHGNRWPSTKLLTTQLQSWILRRVGEASGPYQMFEVLGDVVLLRGSHCEYVEEFPLQALPQFSSLTGHEVSKYGLIIIVMQYGKEKIDYLGRGRAETDWTKAYKSNFLHPVLYYYDTLPTEEAMKLRPPGWTLPRPKAIHHMVEDFLTEWDGPVSHVQPLRRFLEHCVQTDLRAFSAESCFRLALTHRKPPLSCQQGYLMQQGVSRRTRPWQHISDTRPAATEQSAGTSGPDPSFHSYLAPAGASMSSGLKLDF</sequence>
<dbReference type="OrthoDB" id="66881at2759"/>
<name>A0A6P7IT66_9TELE</name>
<dbReference type="Pfam" id="PF13738">
    <property type="entry name" value="Pyr_redox_3"/>
    <property type="match status" value="1"/>
</dbReference>
<dbReference type="GeneID" id="114440358"/>
<evidence type="ECO:0000313" key="6">
    <source>
        <dbReference type="RefSeq" id="XP_028268576.1"/>
    </source>
</evidence>
<keyword evidence="3" id="KW-0732">Signal</keyword>
<gene>
    <name evidence="5 6" type="primary">foxred2</name>
</gene>
<evidence type="ECO:0000313" key="5">
    <source>
        <dbReference type="RefSeq" id="XP_028268575.1"/>
    </source>
</evidence>
<dbReference type="GO" id="GO:0050660">
    <property type="term" value="F:flavin adenine dinucleotide binding"/>
    <property type="evidence" value="ECO:0007669"/>
    <property type="project" value="TreeGrafter"/>
</dbReference>
<accession>A0A6P7IT66</accession>
<dbReference type="RefSeq" id="XP_028268576.1">
    <property type="nucleotide sequence ID" value="XM_028412775.1"/>
</dbReference>
<evidence type="ECO:0000256" key="2">
    <source>
        <dbReference type="SAM" id="MobiDB-lite"/>
    </source>
</evidence>